<protein>
    <submittedName>
        <fullName evidence="2">Uncharacterized protein</fullName>
    </submittedName>
</protein>
<dbReference type="AlphaFoldDB" id="A0A820GNU2"/>
<proteinExistence type="predicted"/>
<feature type="region of interest" description="Disordered" evidence="1">
    <location>
        <begin position="1"/>
        <end position="42"/>
    </location>
</feature>
<gene>
    <name evidence="2" type="ORF">JBS370_LOCUS39728</name>
</gene>
<name>A0A820GNU2_9BILA</name>
<reference evidence="2" key="1">
    <citation type="submission" date="2021-02" db="EMBL/GenBank/DDBJ databases">
        <authorList>
            <person name="Nowell W R."/>
        </authorList>
    </citation>
    <scope>NUCLEOTIDE SEQUENCE</scope>
</reference>
<accession>A0A820GNU2</accession>
<evidence type="ECO:0000256" key="1">
    <source>
        <dbReference type="SAM" id="MobiDB-lite"/>
    </source>
</evidence>
<organism evidence="2 3">
    <name type="scientific">Rotaria sordida</name>
    <dbReference type="NCBI Taxonomy" id="392033"/>
    <lineage>
        <taxon>Eukaryota</taxon>
        <taxon>Metazoa</taxon>
        <taxon>Spiralia</taxon>
        <taxon>Gnathifera</taxon>
        <taxon>Rotifera</taxon>
        <taxon>Eurotatoria</taxon>
        <taxon>Bdelloidea</taxon>
        <taxon>Philodinida</taxon>
        <taxon>Philodinidae</taxon>
        <taxon>Rotaria</taxon>
    </lineage>
</organism>
<evidence type="ECO:0000313" key="3">
    <source>
        <dbReference type="Proteomes" id="UP000663836"/>
    </source>
</evidence>
<dbReference type="Proteomes" id="UP000663836">
    <property type="component" value="Unassembled WGS sequence"/>
</dbReference>
<sequence length="42" mass="4630">PSFGSPPRNVVQPQNLPRLEQSYGKEPPEVIPRVSAETPVMT</sequence>
<feature type="non-terminal residue" evidence="2">
    <location>
        <position position="1"/>
    </location>
</feature>
<evidence type="ECO:0000313" key="2">
    <source>
        <dbReference type="EMBL" id="CAF4280218.1"/>
    </source>
</evidence>
<comment type="caution">
    <text evidence="2">The sequence shown here is derived from an EMBL/GenBank/DDBJ whole genome shotgun (WGS) entry which is preliminary data.</text>
</comment>
<dbReference type="EMBL" id="CAJOBD010029828">
    <property type="protein sequence ID" value="CAF4280218.1"/>
    <property type="molecule type" value="Genomic_DNA"/>
</dbReference>